<dbReference type="Gene3D" id="3.30.70.330">
    <property type="match status" value="1"/>
</dbReference>
<feature type="domain" description="RRM" evidence="2">
    <location>
        <begin position="1"/>
        <end position="83"/>
    </location>
</feature>
<evidence type="ECO:0000256" key="1">
    <source>
        <dbReference type="PROSITE-ProRule" id="PRU00176"/>
    </source>
</evidence>
<keyword evidence="4" id="KW-1185">Reference proteome</keyword>
<accession>A0A812TR65</accession>
<evidence type="ECO:0000259" key="2">
    <source>
        <dbReference type="PROSITE" id="PS50102"/>
    </source>
</evidence>
<dbReference type="InterPro" id="IPR000504">
    <property type="entry name" value="RRM_dom"/>
</dbReference>
<organism evidence="3 4">
    <name type="scientific">Symbiodinium natans</name>
    <dbReference type="NCBI Taxonomy" id="878477"/>
    <lineage>
        <taxon>Eukaryota</taxon>
        <taxon>Sar</taxon>
        <taxon>Alveolata</taxon>
        <taxon>Dinophyceae</taxon>
        <taxon>Suessiales</taxon>
        <taxon>Symbiodiniaceae</taxon>
        <taxon>Symbiodinium</taxon>
    </lineage>
</organism>
<dbReference type="Pfam" id="PF04059">
    <property type="entry name" value="RRM_2"/>
    <property type="match status" value="1"/>
</dbReference>
<dbReference type="SUPFAM" id="SSF54928">
    <property type="entry name" value="RNA-binding domain, RBD"/>
    <property type="match status" value="1"/>
</dbReference>
<sequence>MLRNVPNRYTCEELLAEIMNAGFDHMFDFFYLPIDFTTKRNRGYGFINFHSSAEAEEFALAFHHRRLNRYPTSKILEVAPAKTQGYQANMSKYFKKPGSARVKNAYFKPMLFTEDAELTD</sequence>
<dbReference type="AlphaFoldDB" id="A0A812TR65"/>
<evidence type="ECO:0000313" key="3">
    <source>
        <dbReference type="EMBL" id="CAE7547678.1"/>
    </source>
</evidence>
<dbReference type="Proteomes" id="UP000604046">
    <property type="component" value="Unassembled WGS sequence"/>
</dbReference>
<protein>
    <submittedName>
        <fullName evidence="3">ML3 protein</fullName>
    </submittedName>
</protein>
<comment type="caution">
    <text evidence="3">The sequence shown here is derived from an EMBL/GenBank/DDBJ whole genome shotgun (WGS) entry which is preliminary data.</text>
</comment>
<proteinExistence type="predicted"/>
<name>A0A812TR65_9DINO</name>
<evidence type="ECO:0000313" key="4">
    <source>
        <dbReference type="Proteomes" id="UP000604046"/>
    </source>
</evidence>
<dbReference type="OrthoDB" id="417481at2759"/>
<dbReference type="InterPro" id="IPR007201">
    <property type="entry name" value="Mei2-like_Rrm_C"/>
</dbReference>
<dbReference type="GO" id="GO:0003723">
    <property type="term" value="F:RNA binding"/>
    <property type="evidence" value="ECO:0007669"/>
    <property type="project" value="UniProtKB-UniRule"/>
</dbReference>
<dbReference type="InterPro" id="IPR012677">
    <property type="entry name" value="Nucleotide-bd_a/b_plait_sf"/>
</dbReference>
<gene>
    <name evidence="3" type="primary">ML3</name>
    <name evidence="3" type="ORF">SNAT2548_LOCUS30737</name>
</gene>
<dbReference type="InterPro" id="IPR035979">
    <property type="entry name" value="RBD_domain_sf"/>
</dbReference>
<dbReference type="EMBL" id="CAJNDS010002622">
    <property type="protein sequence ID" value="CAE7547678.1"/>
    <property type="molecule type" value="Genomic_DNA"/>
</dbReference>
<keyword evidence="1" id="KW-0694">RNA-binding</keyword>
<reference evidence="3" key="1">
    <citation type="submission" date="2021-02" db="EMBL/GenBank/DDBJ databases">
        <authorList>
            <person name="Dougan E. K."/>
            <person name="Rhodes N."/>
            <person name="Thang M."/>
            <person name="Chan C."/>
        </authorList>
    </citation>
    <scope>NUCLEOTIDE SEQUENCE</scope>
</reference>
<dbReference type="PROSITE" id="PS50102">
    <property type="entry name" value="RRM"/>
    <property type="match status" value="1"/>
</dbReference>